<dbReference type="PRINTS" id="PR00039">
    <property type="entry name" value="HTHLYSR"/>
</dbReference>
<accession>A0A553JPJ8</accession>
<organism evidence="6 7">
    <name type="scientific">Shewanella hanedai</name>
    <name type="common">Alteromonas hanedai</name>
    <dbReference type="NCBI Taxonomy" id="25"/>
    <lineage>
        <taxon>Bacteria</taxon>
        <taxon>Pseudomonadati</taxon>
        <taxon>Pseudomonadota</taxon>
        <taxon>Gammaproteobacteria</taxon>
        <taxon>Alteromonadales</taxon>
        <taxon>Shewanellaceae</taxon>
        <taxon>Shewanella</taxon>
    </lineage>
</organism>
<keyword evidence="3" id="KW-0238">DNA-binding</keyword>
<dbReference type="InterPro" id="IPR005119">
    <property type="entry name" value="LysR_subst-bd"/>
</dbReference>
<keyword evidence="7" id="KW-1185">Reference proteome</keyword>
<dbReference type="InterPro" id="IPR058163">
    <property type="entry name" value="LysR-type_TF_proteobact-type"/>
</dbReference>
<dbReference type="CDD" id="cd08422">
    <property type="entry name" value="PBP2_CrgA_like"/>
    <property type="match status" value="1"/>
</dbReference>
<dbReference type="AlphaFoldDB" id="A0A553JPJ8"/>
<evidence type="ECO:0000256" key="2">
    <source>
        <dbReference type="ARBA" id="ARBA00023015"/>
    </source>
</evidence>
<sequence length="296" mass="33587">MAVFAAVVDCGSFNKAAKLLGISRPAVSEQIKKLEQLLSVRLLQRTTRNLSLTQEGEKILPLAQSVLESLDLVSNVLTEDEPKGVIRITATYDFTSQWLLPKLSAFSRIYPKVQFDLVISDERLNMISERIDIALRAANIEEDGFVARPIFNDRLQLYASPTYLDSLSKPVSIDNLEQQTWILLDQLMPNNELTIENDLEKYHCKPTHFDKINSPGIMNELILSGRGVGCLIDHIARDNVKKGKLIKLLPDWHSRSLTFFLLYPSRQHLPKRVRLLIDFLLQSPSAIDLDTHKESP</sequence>
<comment type="similarity">
    <text evidence="1">Belongs to the LysR transcriptional regulatory family.</text>
</comment>
<dbReference type="SUPFAM" id="SSF53850">
    <property type="entry name" value="Periplasmic binding protein-like II"/>
    <property type="match status" value="1"/>
</dbReference>
<gene>
    <name evidence="6" type="ORF">FN961_10700</name>
</gene>
<dbReference type="InterPro" id="IPR036388">
    <property type="entry name" value="WH-like_DNA-bd_sf"/>
</dbReference>
<keyword evidence="4" id="KW-0804">Transcription</keyword>
<proteinExistence type="inferred from homology"/>
<dbReference type="InterPro" id="IPR036390">
    <property type="entry name" value="WH_DNA-bd_sf"/>
</dbReference>
<dbReference type="Gene3D" id="3.40.190.290">
    <property type="match status" value="1"/>
</dbReference>
<dbReference type="Pfam" id="PF03466">
    <property type="entry name" value="LysR_substrate"/>
    <property type="match status" value="1"/>
</dbReference>
<comment type="caution">
    <text evidence="6">The sequence shown here is derived from an EMBL/GenBank/DDBJ whole genome shotgun (WGS) entry which is preliminary data.</text>
</comment>
<dbReference type="InterPro" id="IPR000847">
    <property type="entry name" value="LysR_HTH_N"/>
</dbReference>
<dbReference type="PANTHER" id="PTHR30537:SF81">
    <property type="entry name" value="TRANSCRIPTIONAL REGULATOR-RELATED"/>
    <property type="match status" value="1"/>
</dbReference>
<feature type="domain" description="HTH lysR-type" evidence="5">
    <location>
        <begin position="1"/>
        <end position="53"/>
    </location>
</feature>
<evidence type="ECO:0000313" key="6">
    <source>
        <dbReference type="EMBL" id="TRY14384.1"/>
    </source>
</evidence>
<protein>
    <submittedName>
        <fullName evidence="6">LysR family transcriptional regulator</fullName>
    </submittedName>
</protein>
<evidence type="ECO:0000256" key="1">
    <source>
        <dbReference type="ARBA" id="ARBA00009437"/>
    </source>
</evidence>
<dbReference type="GO" id="GO:0043565">
    <property type="term" value="F:sequence-specific DNA binding"/>
    <property type="evidence" value="ECO:0007669"/>
    <property type="project" value="TreeGrafter"/>
</dbReference>
<dbReference type="EMBL" id="VKGK01000011">
    <property type="protein sequence ID" value="TRY14384.1"/>
    <property type="molecule type" value="Genomic_DNA"/>
</dbReference>
<dbReference type="FunFam" id="1.10.10.10:FF:000001">
    <property type="entry name" value="LysR family transcriptional regulator"/>
    <property type="match status" value="1"/>
</dbReference>
<dbReference type="Proteomes" id="UP000318126">
    <property type="component" value="Unassembled WGS sequence"/>
</dbReference>
<evidence type="ECO:0000259" key="5">
    <source>
        <dbReference type="PROSITE" id="PS50931"/>
    </source>
</evidence>
<dbReference type="PROSITE" id="PS50931">
    <property type="entry name" value="HTH_LYSR"/>
    <property type="match status" value="1"/>
</dbReference>
<evidence type="ECO:0000256" key="4">
    <source>
        <dbReference type="ARBA" id="ARBA00023163"/>
    </source>
</evidence>
<evidence type="ECO:0000256" key="3">
    <source>
        <dbReference type="ARBA" id="ARBA00023125"/>
    </source>
</evidence>
<dbReference type="Pfam" id="PF00126">
    <property type="entry name" value="HTH_1"/>
    <property type="match status" value="1"/>
</dbReference>
<reference evidence="7" key="1">
    <citation type="submission" date="2019-07" db="EMBL/GenBank/DDBJ databases">
        <title>Shewanella sp. YLB-08 draft genomic sequence.</title>
        <authorList>
            <person name="Yu L."/>
        </authorList>
    </citation>
    <scope>NUCLEOTIDE SEQUENCE [LARGE SCALE GENOMIC DNA]</scope>
    <source>
        <strain evidence="7">JCM 20706</strain>
    </source>
</reference>
<name>A0A553JPJ8_SHEHA</name>
<dbReference type="SUPFAM" id="SSF46785">
    <property type="entry name" value="Winged helix' DNA-binding domain"/>
    <property type="match status" value="1"/>
</dbReference>
<evidence type="ECO:0000313" key="7">
    <source>
        <dbReference type="Proteomes" id="UP000318126"/>
    </source>
</evidence>
<dbReference type="GO" id="GO:0003700">
    <property type="term" value="F:DNA-binding transcription factor activity"/>
    <property type="evidence" value="ECO:0007669"/>
    <property type="project" value="InterPro"/>
</dbReference>
<dbReference type="PANTHER" id="PTHR30537">
    <property type="entry name" value="HTH-TYPE TRANSCRIPTIONAL REGULATOR"/>
    <property type="match status" value="1"/>
</dbReference>
<dbReference type="OrthoDB" id="9786526at2"/>
<dbReference type="Gene3D" id="1.10.10.10">
    <property type="entry name" value="Winged helix-like DNA-binding domain superfamily/Winged helix DNA-binding domain"/>
    <property type="match status" value="1"/>
</dbReference>
<dbReference type="GO" id="GO:0006351">
    <property type="term" value="P:DNA-templated transcription"/>
    <property type="evidence" value="ECO:0007669"/>
    <property type="project" value="TreeGrafter"/>
</dbReference>
<keyword evidence="2" id="KW-0805">Transcription regulation</keyword>